<evidence type="ECO:0000313" key="2">
    <source>
        <dbReference type="EMBL" id="VFU46218.1"/>
    </source>
</evidence>
<feature type="region of interest" description="Disordered" evidence="1">
    <location>
        <begin position="1"/>
        <end position="65"/>
    </location>
</feature>
<dbReference type="AlphaFoldDB" id="A0A6N2LY61"/>
<accession>A0A6N2LY61</accession>
<evidence type="ECO:0000256" key="1">
    <source>
        <dbReference type="SAM" id="MobiDB-lite"/>
    </source>
</evidence>
<feature type="compositionally biased region" description="Basic and acidic residues" evidence="1">
    <location>
        <begin position="11"/>
        <end position="22"/>
    </location>
</feature>
<feature type="compositionally biased region" description="Basic and acidic residues" evidence="1">
    <location>
        <begin position="34"/>
        <end position="65"/>
    </location>
</feature>
<gene>
    <name evidence="2" type="ORF">SVIM_LOCUS292605</name>
</gene>
<protein>
    <submittedName>
        <fullName evidence="2">Uncharacterized protein</fullName>
    </submittedName>
</protein>
<organism evidence="2">
    <name type="scientific">Salix viminalis</name>
    <name type="common">Common osier</name>
    <name type="synonym">Basket willow</name>
    <dbReference type="NCBI Taxonomy" id="40686"/>
    <lineage>
        <taxon>Eukaryota</taxon>
        <taxon>Viridiplantae</taxon>
        <taxon>Streptophyta</taxon>
        <taxon>Embryophyta</taxon>
        <taxon>Tracheophyta</taxon>
        <taxon>Spermatophyta</taxon>
        <taxon>Magnoliopsida</taxon>
        <taxon>eudicotyledons</taxon>
        <taxon>Gunneridae</taxon>
        <taxon>Pentapetalae</taxon>
        <taxon>rosids</taxon>
        <taxon>fabids</taxon>
        <taxon>Malpighiales</taxon>
        <taxon>Salicaceae</taxon>
        <taxon>Saliceae</taxon>
        <taxon>Salix</taxon>
    </lineage>
</organism>
<proteinExistence type="predicted"/>
<dbReference type="EMBL" id="CAADRP010001641">
    <property type="protein sequence ID" value="VFU46218.1"/>
    <property type="molecule type" value="Genomic_DNA"/>
</dbReference>
<reference evidence="2" key="1">
    <citation type="submission" date="2019-03" db="EMBL/GenBank/DDBJ databases">
        <authorList>
            <person name="Mank J."/>
            <person name="Almeida P."/>
        </authorList>
    </citation>
    <scope>NUCLEOTIDE SEQUENCE</scope>
    <source>
        <strain evidence="2">78183</strain>
    </source>
</reference>
<name>A0A6N2LY61_SALVM</name>
<sequence length="65" mass="7780">MNNSDFTVNKKFGEKRAHFDPKRSRKLKTATRQEINRKNSFSEKKVQNRTRKDAKQAEKLSKQRN</sequence>